<evidence type="ECO:0000313" key="6">
    <source>
        <dbReference type="Proteomes" id="UP000269375"/>
    </source>
</evidence>
<dbReference type="GO" id="GO:0016020">
    <property type="term" value="C:membrane"/>
    <property type="evidence" value="ECO:0007669"/>
    <property type="project" value="InterPro"/>
</dbReference>
<feature type="transmembrane region" description="Helical" evidence="2">
    <location>
        <begin position="187"/>
        <end position="205"/>
    </location>
</feature>
<evidence type="ECO:0000313" key="4">
    <source>
        <dbReference type="EMBL" id="ROH97899.1"/>
    </source>
</evidence>
<dbReference type="GeneID" id="301711617"/>
<feature type="transmembrane region" description="Helical" evidence="2">
    <location>
        <begin position="289"/>
        <end position="311"/>
    </location>
</feature>
<comment type="caution">
    <text evidence="4">The sequence shown here is derived from an EMBL/GenBank/DDBJ whole genome shotgun (WGS) entry which is preliminary data.</text>
</comment>
<organism evidence="4 6">
    <name type="scientific">Chryseobacterium daecheongense</name>
    <dbReference type="NCBI Taxonomy" id="192389"/>
    <lineage>
        <taxon>Bacteria</taxon>
        <taxon>Pseudomonadati</taxon>
        <taxon>Bacteroidota</taxon>
        <taxon>Flavobacteriia</taxon>
        <taxon>Flavobacteriales</taxon>
        <taxon>Weeksellaceae</taxon>
        <taxon>Chryseobacterium group</taxon>
        <taxon>Chryseobacterium</taxon>
    </lineage>
</organism>
<keyword evidence="7" id="KW-1185">Reference proteome</keyword>
<evidence type="ECO:0000256" key="1">
    <source>
        <dbReference type="ARBA" id="ARBA00022660"/>
    </source>
</evidence>
<dbReference type="InterPro" id="IPR023616">
    <property type="entry name" value="Cyt_c_oxase-like_su1_dom"/>
</dbReference>
<feature type="transmembrane region" description="Helical" evidence="2">
    <location>
        <begin position="365"/>
        <end position="382"/>
    </location>
</feature>
<feature type="transmembrane region" description="Helical" evidence="2">
    <location>
        <begin position="323"/>
        <end position="345"/>
    </location>
</feature>
<evidence type="ECO:0000259" key="3">
    <source>
        <dbReference type="PROSITE" id="PS50855"/>
    </source>
</evidence>
<dbReference type="Proteomes" id="UP000269375">
    <property type="component" value="Unassembled WGS sequence"/>
</dbReference>
<dbReference type="GO" id="GO:0009060">
    <property type="term" value="P:aerobic respiration"/>
    <property type="evidence" value="ECO:0007669"/>
    <property type="project" value="InterPro"/>
</dbReference>
<feature type="transmembrane region" description="Helical" evidence="2">
    <location>
        <begin position="7"/>
        <end position="30"/>
    </location>
</feature>
<keyword evidence="2" id="KW-1133">Transmembrane helix</keyword>
<accession>A0A3N0VYN7</accession>
<sequence length="464" mass="54362">MKNNAYPFYYILIGLLSLVLCLFVGFLSGVQYAVPDFAKTIFPFTVLRPLHTLFALSWIFMTAIGGIMWYIQNDKTSSGIMKWQFWVFTFTGILIAACYIFKKFEGKEYLEFPHGFYVPILLGWILFGIYYFRVMWRTFSRWPVYYWMWGTGIVLMIFHFTEAHLWILPYFREHYTQNLTMQWKAGGAYVGAWNMLVYGTSMYVMERNSGKSGYSHSKTGFFFFFLGLINVMFNWAHHIYPVPNAEWIRYLAYIISMTEWIILLRIIYLWKKDIPAQSKKQFSVSYRMLMLSELWIFLNLFLALLISIPAINLFTHGTHITVAHSMGTIIGINTTILLSSVSFILEIVKGMRPKVKKTIFLGSRIFNASFLGFWLILLVMGVKRSKWIYFSEQISFGMFQDSMQVLHIIFGLFGTGLIIGICIIIYPMINHTIAILVRYKTKTAQQRRLDAFNHLGNESIRKRD</sequence>
<dbReference type="RefSeq" id="WP_120231256.1">
    <property type="nucleotide sequence ID" value="NZ_RJTX01000002.1"/>
</dbReference>
<feature type="transmembrane region" description="Helical" evidence="2">
    <location>
        <begin position="405"/>
        <end position="429"/>
    </location>
</feature>
<protein>
    <submittedName>
        <fullName evidence="4">Cbb3-type cytochrome c oxidase subunit I</fullName>
    </submittedName>
    <submittedName>
        <fullName evidence="5">Nitric oxide reductase subunit B</fullName>
    </submittedName>
</protein>
<keyword evidence="1" id="KW-0249">Electron transport</keyword>
<reference evidence="4 6" key="1">
    <citation type="submission" date="2018-11" db="EMBL/GenBank/DDBJ databases">
        <title>Proposal to divide the Flavobacteriaceae and reorganize its genera based on Amino Acid Identity values calculated from whole genome sequences.</title>
        <authorList>
            <person name="Nicholson A.C."/>
            <person name="Gulvik C.A."/>
            <person name="Whitney A.M."/>
            <person name="Humrighouse B.W."/>
            <person name="Bell M."/>
            <person name="Holmes B."/>
            <person name="Steigerwalt A."/>
            <person name="Villarma A."/>
            <person name="Sheth M."/>
            <person name="Batra D."/>
            <person name="Pryor J."/>
            <person name="Bernardet J.-F."/>
            <person name="Hugo C."/>
            <person name="Kampfer P."/>
            <person name="Newman J."/>
            <person name="Mcquiston J.R."/>
        </authorList>
    </citation>
    <scope>NUCLEOTIDE SEQUENCE [LARGE SCALE GENOMIC DNA]</scope>
    <source>
        <strain evidence="4 6">DSM 15235</strain>
    </source>
</reference>
<keyword evidence="1" id="KW-0813">Transport</keyword>
<feature type="domain" description="Cytochrome oxidase subunit I profile" evidence="3">
    <location>
        <begin position="183"/>
        <end position="380"/>
    </location>
</feature>
<evidence type="ECO:0000256" key="2">
    <source>
        <dbReference type="SAM" id="Phobius"/>
    </source>
</evidence>
<feature type="transmembrane region" description="Helical" evidence="2">
    <location>
        <begin position="144"/>
        <end position="167"/>
    </location>
</feature>
<evidence type="ECO:0000313" key="5">
    <source>
        <dbReference type="EMBL" id="TDX92924.1"/>
    </source>
</evidence>
<dbReference type="AlphaFoldDB" id="A0A3N0VYN7"/>
<dbReference type="Proteomes" id="UP000295709">
    <property type="component" value="Unassembled WGS sequence"/>
</dbReference>
<gene>
    <name evidence="5" type="ORF">BCF50_1867</name>
    <name evidence="4" type="ORF">EGI05_11135</name>
</gene>
<dbReference type="EMBL" id="SOQW01000002">
    <property type="protein sequence ID" value="TDX92924.1"/>
    <property type="molecule type" value="Genomic_DNA"/>
</dbReference>
<reference evidence="5 7" key="2">
    <citation type="submission" date="2019-03" db="EMBL/GenBank/DDBJ databases">
        <title>Genomic Encyclopedia of Archaeal and Bacterial Type Strains, Phase II (KMG-II): from individual species to whole genera.</title>
        <authorList>
            <person name="Goeker M."/>
        </authorList>
    </citation>
    <scope>NUCLEOTIDE SEQUENCE [LARGE SCALE GENOMIC DNA]</scope>
    <source>
        <strain evidence="5 7">DSM 15235</strain>
    </source>
</reference>
<feature type="transmembrane region" description="Helical" evidence="2">
    <location>
        <begin position="83"/>
        <end position="102"/>
    </location>
</feature>
<proteinExistence type="predicted"/>
<feature type="transmembrane region" description="Helical" evidence="2">
    <location>
        <begin position="114"/>
        <end position="132"/>
    </location>
</feature>
<evidence type="ECO:0000313" key="7">
    <source>
        <dbReference type="Proteomes" id="UP000295709"/>
    </source>
</evidence>
<feature type="transmembrane region" description="Helical" evidence="2">
    <location>
        <begin position="247"/>
        <end position="268"/>
    </location>
</feature>
<dbReference type="PROSITE" id="PS50855">
    <property type="entry name" value="COX1"/>
    <property type="match status" value="1"/>
</dbReference>
<dbReference type="SUPFAM" id="SSF81442">
    <property type="entry name" value="Cytochrome c oxidase subunit I-like"/>
    <property type="match status" value="1"/>
</dbReference>
<dbReference type="GO" id="GO:0004129">
    <property type="term" value="F:cytochrome-c oxidase activity"/>
    <property type="evidence" value="ECO:0007669"/>
    <property type="project" value="InterPro"/>
</dbReference>
<dbReference type="GO" id="GO:0020037">
    <property type="term" value="F:heme binding"/>
    <property type="evidence" value="ECO:0007669"/>
    <property type="project" value="InterPro"/>
</dbReference>
<feature type="transmembrane region" description="Helical" evidence="2">
    <location>
        <begin position="50"/>
        <end position="71"/>
    </location>
</feature>
<name>A0A3N0VYN7_9FLAO</name>
<feature type="transmembrane region" description="Helical" evidence="2">
    <location>
        <begin position="217"/>
        <end position="235"/>
    </location>
</feature>
<dbReference type="Gene3D" id="1.20.210.10">
    <property type="entry name" value="Cytochrome c oxidase-like, subunit I domain"/>
    <property type="match status" value="1"/>
</dbReference>
<keyword evidence="2" id="KW-0472">Membrane</keyword>
<dbReference type="EMBL" id="RJTX01000002">
    <property type="protein sequence ID" value="ROH97899.1"/>
    <property type="molecule type" value="Genomic_DNA"/>
</dbReference>
<keyword evidence="2" id="KW-0812">Transmembrane</keyword>
<dbReference type="Pfam" id="PF00115">
    <property type="entry name" value="COX1"/>
    <property type="match status" value="1"/>
</dbReference>
<dbReference type="OrthoDB" id="9767153at2"/>
<keyword evidence="1" id="KW-0679">Respiratory chain</keyword>
<dbReference type="InterPro" id="IPR036927">
    <property type="entry name" value="Cyt_c_oxase-like_su1_sf"/>
</dbReference>
<dbReference type="InterPro" id="IPR000883">
    <property type="entry name" value="Cyt_C_Oxase_1"/>
</dbReference>